<dbReference type="SUPFAM" id="SSF51261">
    <property type="entry name" value="Duplicated hybrid motif"/>
    <property type="match status" value="1"/>
</dbReference>
<dbReference type="STRING" id="1219043.SCH01S_23_00060"/>
<keyword evidence="3" id="KW-1185">Reference proteome</keyword>
<sequence>MNRLGWFLLLIFILGAIAFALMLGPSSRAPVALPTPQPTQTSAASAPAGAGLVIPVAGVKPEQLTDTWGQSRGNGTREHHAIDIMAPRGTPVVAAAPGRIEKIFESHDGGHTVYIRSPDGSTVYYYAHLDAYRPGLVEGQQVGTGDVIATVGSTGDASPEAPHLHFEIKHMAPGEGWWQGQEVNPYPLLAGKAAAS</sequence>
<dbReference type="AlphaFoldDB" id="A0A0E9MNH6"/>
<feature type="domain" description="M23ase beta-sheet core" evidence="1">
    <location>
        <begin position="78"/>
        <end position="185"/>
    </location>
</feature>
<accession>A0A0E9MNH6</accession>
<dbReference type="GO" id="GO:0004222">
    <property type="term" value="F:metalloendopeptidase activity"/>
    <property type="evidence" value="ECO:0007669"/>
    <property type="project" value="TreeGrafter"/>
</dbReference>
<reference evidence="2 3" key="1">
    <citation type="submission" date="2015-04" db="EMBL/GenBank/DDBJ databases">
        <title>Whole genome shotgun sequence of Sphingomonas changbaiensis NBRC 104936.</title>
        <authorList>
            <person name="Katano-Makiyama Y."/>
            <person name="Hosoyama A."/>
            <person name="Hashimoto M."/>
            <person name="Noguchi M."/>
            <person name="Tsuchikane K."/>
            <person name="Ohji S."/>
            <person name="Yamazoe A."/>
            <person name="Ichikawa N."/>
            <person name="Kimura A."/>
            <person name="Fujita N."/>
        </authorList>
    </citation>
    <scope>NUCLEOTIDE SEQUENCE [LARGE SCALE GENOMIC DNA]</scope>
    <source>
        <strain evidence="2 3">NBRC 104936</strain>
    </source>
</reference>
<dbReference type="InterPro" id="IPR011055">
    <property type="entry name" value="Dup_hybrid_motif"/>
</dbReference>
<dbReference type="PANTHER" id="PTHR21666:SF268">
    <property type="entry name" value="PEPTIDASE M23 DOMAIN-CONTAINING PROTEIN"/>
    <property type="match status" value="1"/>
</dbReference>
<dbReference type="Proteomes" id="UP000033202">
    <property type="component" value="Unassembled WGS sequence"/>
</dbReference>
<evidence type="ECO:0000259" key="1">
    <source>
        <dbReference type="Pfam" id="PF01551"/>
    </source>
</evidence>
<proteinExistence type="predicted"/>
<dbReference type="RefSeq" id="WP_046347810.1">
    <property type="nucleotide sequence ID" value="NZ_BBWU01000023.1"/>
</dbReference>
<dbReference type="Pfam" id="PF01551">
    <property type="entry name" value="Peptidase_M23"/>
    <property type="match status" value="1"/>
</dbReference>
<name>A0A0E9MNH6_9SPHN</name>
<dbReference type="InterPro" id="IPR016047">
    <property type="entry name" value="M23ase_b-sheet_dom"/>
</dbReference>
<dbReference type="PANTHER" id="PTHR21666">
    <property type="entry name" value="PEPTIDASE-RELATED"/>
    <property type="match status" value="1"/>
</dbReference>
<dbReference type="Gene3D" id="2.70.70.10">
    <property type="entry name" value="Glucose Permease (Domain IIA)"/>
    <property type="match status" value="1"/>
</dbReference>
<dbReference type="EMBL" id="BBWU01000023">
    <property type="protein sequence ID" value="GAO38966.1"/>
    <property type="molecule type" value="Genomic_DNA"/>
</dbReference>
<dbReference type="InterPro" id="IPR050570">
    <property type="entry name" value="Cell_wall_metabolism_enzyme"/>
</dbReference>
<dbReference type="CDD" id="cd12797">
    <property type="entry name" value="M23_peptidase"/>
    <property type="match status" value="1"/>
</dbReference>
<gene>
    <name evidence="2" type="ORF">SCH01S_23_00060</name>
</gene>
<organism evidence="2 3">
    <name type="scientific">Sphingomonas changbaiensis NBRC 104936</name>
    <dbReference type="NCBI Taxonomy" id="1219043"/>
    <lineage>
        <taxon>Bacteria</taxon>
        <taxon>Pseudomonadati</taxon>
        <taxon>Pseudomonadota</taxon>
        <taxon>Alphaproteobacteria</taxon>
        <taxon>Sphingomonadales</taxon>
        <taxon>Sphingomonadaceae</taxon>
        <taxon>Sphingomonas</taxon>
    </lineage>
</organism>
<protein>
    <submittedName>
        <fullName evidence="2">Peptidase M23 family protein</fullName>
    </submittedName>
</protein>
<evidence type="ECO:0000313" key="3">
    <source>
        <dbReference type="Proteomes" id="UP000033202"/>
    </source>
</evidence>
<evidence type="ECO:0000313" key="2">
    <source>
        <dbReference type="EMBL" id="GAO38966.1"/>
    </source>
</evidence>
<comment type="caution">
    <text evidence="2">The sequence shown here is derived from an EMBL/GenBank/DDBJ whole genome shotgun (WGS) entry which is preliminary data.</text>
</comment>